<gene>
    <name evidence="4" type="primary">pat</name>
    <name evidence="4" type="ORF">BBEV_2920</name>
</gene>
<dbReference type="AlphaFoldDB" id="A0A1D7QZ10"/>
<dbReference type="InterPro" id="IPR000182">
    <property type="entry name" value="GNAT_dom"/>
</dbReference>
<dbReference type="PROSITE" id="PS51186">
    <property type="entry name" value="GNAT"/>
    <property type="match status" value="1"/>
</dbReference>
<dbReference type="Pfam" id="PF00583">
    <property type="entry name" value="Acetyltransf_1"/>
    <property type="match status" value="1"/>
</dbReference>
<dbReference type="KEGG" id="bbev:BBEV_2920"/>
<dbReference type="RefSeq" id="WP_069366142.1">
    <property type="nucleotide sequence ID" value="NZ_CP012502.1"/>
</dbReference>
<dbReference type="STRING" id="632773.BBEV_2920"/>
<dbReference type="OrthoDB" id="9798006at2"/>
<evidence type="ECO:0000313" key="4">
    <source>
        <dbReference type="EMBL" id="AOM84245.1"/>
    </source>
</evidence>
<feature type="domain" description="N-acetyltransferase" evidence="3">
    <location>
        <begin position="3"/>
        <end position="156"/>
    </location>
</feature>
<dbReference type="PANTHER" id="PTHR43072:SF23">
    <property type="entry name" value="UPF0039 PROTEIN C11D3.02C"/>
    <property type="match status" value="1"/>
</dbReference>
<proteinExistence type="predicted"/>
<protein>
    <submittedName>
        <fullName evidence="4">GCN5-related N-acetyltransferase</fullName>
    </submittedName>
</protein>
<keyword evidence="1 4" id="KW-0808">Transferase</keyword>
<sequence>MTISIRNMTPADWPEVHRIYQEGLDTGLATFETKVPDYDDWDHKHHADCRMIAEYNGRIAGFAALSPTSPRAAYRGVAEISIYIASDMAGKGVGATLLHALIAASEEAGFWTIQSAIFRENTTSIHLHKKAGFREIGYREKVAERFGRWHDIILMERRSLTVAPFQ</sequence>
<evidence type="ECO:0000256" key="2">
    <source>
        <dbReference type="ARBA" id="ARBA00023315"/>
    </source>
</evidence>
<dbReference type="PATRIC" id="fig|632773.3.peg.3057"/>
<dbReference type="GO" id="GO:0016747">
    <property type="term" value="F:acyltransferase activity, transferring groups other than amino-acyl groups"/>
    <property type="evidence" value="ECO:0007669"/>
    <property type="project" value="InterPro"/>
</dbReference>
<organism evidence="4 5">
    <name type="scientific">Salisediminibacterium beveridgei</name>
    <dbReference type="NCBI Taxonomy" id="632773"/>
    <lineage>
        <taxon>Bacteria</taxon>
        <taxon>Bacillati</taxon>
        <taxon>Bacillota</taxon>
        <taxon>Bacilli</taxon>
        <taxon>Bacillales</taxon>
        <taxon>Bacillaceae</taxon>
        <taxon>Salisediminibacterium</taxon>
    </lineage>
</organism>
<reference evidence="4 5" key="1">
    <citation type="submission" date="2015-08" db="EMBL/GenBank/DDBJ databases">
        <title>The complete genome sequence of Bacillus beveridgei MLTeJB.</title>
        <authorList>
            <person name="Hanson T.E."/>
            <person name="Mesa C."/>
            <person name="Basesman S.M."/>
            <person name="Oremland R.S."/>
        </authorList>
    </citation>
    <scope>NUCLEOTIDE SEQUENCE [LARGE SCALE GENOMIC DNA]</scope>
    <source>
        <strain evidence="4 5">MLTeJB</strain>
    </source>
</reference>
<dbReference type="CDD" id="cd04301">
    <property type="entry name" value="NAT_SF"/>
    <property type="match status" value="1"/>
</dbReference>
<dbReference type="InterPro" id="IPR016181">
    <property type="entry name" value="Acyl_CoA_acyltransferase"/>
</dbReference>
<evidence type="ECO:0000259" key="3">
    <source>
        <dbReference type="PROSITE" id="PS51186"/>
    </source>
</evidence>
<keyword evidence="5" id="KW-1185">Reference proteome</keyword>
<dbReference type="Gene3D" id="3.40.630.30">
    <property type="match status" value="1"/>
</dbReference>
<dbReference type="Proteomes" id="UP000094463">
    <property type="component" value="Chromosome"/>
</dbReference>
<evidence type="ECO:0000256" key="1">
    <source>
        <dbReference type="ARBA" id="ARBA00022679"/>
    </source>
</evidence>
<accession>A0A1D7QZ10</accession>
<dbReference type="PANTHER" id="PTHR43072">
    <property type="entry name" value="N-ACETYLTRANSFERASE"/>
    <property type="match status" value="1"/>
</dbReference>
<evidence type="ECO:0000313" key="5">
    <source>
        <dbReference type="Proteomes" id="UP000094463"/>
    </source>
</evidence>
<name>A0A1D7QZ10_9BACI</name>
<keyword evidence="2" id="KW-0012">Acyltransferase</keyword>
<dbReference type="SUPFAM" id="SSF55729">
    <property type="entry name" value="Acyl-CoA N-acyltransferases (Nat)"/>
    <property type="match status" value="1"/>
</dbReference>
<dbReference type="EMBL" id="CP012502">
    <property type="protein sequence ID" value="AOM84245.1"/>
    <property type="molecule type" value="Genomic_DNA"/>
</dbReference>